<dbReference type="GO" id="GO:1904680">
    <property type="term" value="F:peptide transmembrane transporter activity"/>
    <property type="evidence" value="ECO:0007669"/>
    <property type="project" value="TreeGrafter"/>
</dbReference>
<comment type="similarity">
    <text evidence="1">Belongs to the bacterial solute-binding protein 5 family.</text>
</comment>
<proteinExistence type="inferred from homology"/>
<dbReference type="Gene3D" id="3.10.105.10">
    <property type="entry name" value="Dipeptide-binding Protein, Domain 3"/>
    <property type="match status" value="1"/>
</dbReference>
<keyword evidence="4" id="KW-0472">Membrane</keyword>
<evidence type="ECO:0000313" key="6">
    <source>
        <dbReference type="EMBL" id="OGY25531.1"/>
    </source>
</evidence>
<evidence type="ECO:0000256" key="4">
    <source>
        <dbReference type="SAM" id="Phobius"/>
    </source>
</evidence>
<dbReference type="InterPro" id="IPR039424">
    <property type="entry name" value="SBP_5"/>
</dbReference>
<evidence type="ECO:0000256" key="3">
    <source>
        <dbReference type="ARBA" id="ARBA00022729"/>
    </source>
</evidence>
<dbReference type="STRING" id="1802596.A2Z11_03845"/>
<dbReference type="PIRSF" id="PIRSF002741">
    <property type="entry name" value="MppA"/>
    <property type="match status" value="1"/>
</dbReference>
<dbReference type="EMBL" id="MHCS01000045">
    <property type="protein sequence ID" value="OGY25531.1"/>
    <property type="molecule type" value="Genomic_DNA"/>
</dbReference>
<feature type="transmembrane region" description="Helical" evidence="4">
    <location>
        <begin position="16"/>
        <end position="35"/>
    </location>
</feature>
<evidence type="ECO:0000313" key="7">
    <source>
        <dbReference type="Proteomes" id="UP000176389"/>
    </source>
</evidence>
<dbReference type="Gene3D" id="3.40.190.10">
    <property type="entry name" value="Periplasmic binding protein-like II"/>
    <property type="match status" value="1"/>
</dbReference>
<keyword evidence="2" id="KW-0813">Transport</keyword>
<protein>
    <recommendedName>
        <fullName evidence="5">Solute-binding protein family 5 domain-containing protein</fullName>
    </recommendedName>
</protein>
<keyword evidence="4" id="KW-0812">Transmembrane</keyword>
<dbReference type="Pfam" id="PF00496">
    <property type="entry name" value="SBP_bac_5"/>
    <property type="match status" value="1"/>
</dbReference>
<dbReference type="AlphaFoldDB" id="A0A1G1WD22"/>
<evidence type="ECO:0000259" key="5">
    <source>
        <dbReference type="Pfam" id="PF00496"/>
    </source>
</evidence>
<keyword evidence="4" id="KW-1133">Transmembrane helix</keyword>
<reference evidence="6 7" key="1">
    <citation type="journal article" date="2016" name="Nat. Commun.">
        <title>Thousands of microbial genomes shed light on interconnected biogeochemical processes in an aquifer system.</title>
        <authorList>
            <person name="Anantharaman K."/>
            <person name="Brown C.T."/>
            <person name="Hug L.A."/>
            <person name="Sharon I."/>
            <person name="Castelle C.J."/>
            <person name="Probst A.J."/>
            <person name="Thomas B.C."/>
            <person name="Singh A."/>
            <person name="Wilkins M.J."/>
            <person name="Karaoz U."/>
            <person name="Brodie E.L."/>
            <person name="Williams K.H."/>
            <person name="Hubbard S.S."/>
            <person name="Banfield J.F."/>
        </authorList>
    </citation>
    <scope>NUCLEOTIDE SEQUENCE [LARGE SCALE GENOMIC DNA]</scope>
</reference>
<dbReference type="GO" id="GO:0042597">
    <property type="term" value="C:periplasmic space"/>
    <property type="evidence" value="ECO:0007669"/>
    <property type="project" value="UniProtKB-ARBA"/>
</dbReference>
<dbReference type="Proteomes" id="UP000176389">
    <property type="component" value="Unassembled WGS sequence"/>
</dbReference>
<dbReference type="PANTHER" id="PTHR30290">
    <property type="entry name" value="PERIPLASMIC BINDING COMPONENT OF ABC TRANSPORTER"/>
    <property type="match status" value="1"/>
</dbReference>
<dbReference type="GO" id="GO:0043190">
    <property type="term" value="C:ATP-binding cassette (ABC) transporter complex"/>
    <property type="evidence" value="ECO:0007669"/>
    <property type="project" value="InterPro"/>
</dbReference>
<sequence>MDQLPAQNRPLLSNKTFYAVFLVLVIAILGVLVIWRVISPKTQTRGADYIEGLAKEKVTIAVLDKILGLYPNIPYDVDSFSINSNIFEGLTILRNGRLQPALAESWTNPDKLTWRIRLRNVKFHSGDLLKASDVKYTIEEAKKNKDWMSNTMASRVDSVNVIDERTVELKTKNPDPTLLYWMVYLFILSEDQVKKDSLGKAVGTGPYRLVSINENEAVFEANNNYWAGIPKVKKLVYKAFKDQQAQAQGLADGEADVGLLFKKTLNETLKSKGFRIIESRLGYVGFLGFDINNKKAKYVEADKNPFSDVRVRKAMLLTLDVNEIIKNSGREGEPLTQLATSELIGFNTKLRRPEPNVKEAKKLLTEAGFPNGFTVTLDALETSELASEQIKNQLAEIGIKVKLNIFSDFNGFIDKLYAGDSSFYYFGYVSDTLDSVDLLNTLVHPTDERGNGSANFSSYSNAELDSILDKASTIFDVKERAEITTQAHKKVMDQLPLIPMSTTIGFFAVRNDVAFKPAPFGYIFGFELSGRQKASSTAQ</sequence>
<feature type="domain" description="Solute-binding protein family 5" evidence="5">
    <location>
        <begin position="98"/>
        <end position="447"/>
    </location>
</feature>
<keyword evidence="3" id="KW-0732">Signal</keyword>
<gene>
    <name evidence="6" type="ORF">A2Z11_03845</name>
</gene>
<dbReference type="PANTHER" id="PTHR30290:SF9">
    <property type="entry name" value="OLIGOPEPTIDE-BINDING PROTEIN APPA"/>
    <property type="match status" value="1"/>
</dbReference>
<dbReference type="InterPro" id="IPR030678">
    <property type="entry name" value="Peptide/Ni-bd"/>
</dbReference>
<dbReference type="SUPFAM" id="SSF53850">
    <property type="entry name" value="Periplasmic binding protein-like II"/>
    <property type="match status" value="1"/>
</dbReference>
<accession>A0A1G1WD22</accession>
<organism evidence="6 7">
    <name type="scientific">Candidatus Woykebacteria bacterium RBG_16_43_9</name>
    <dbReference type="NCBI Taxonomy" id="1802596"/>
    <lineage>
        <taxon>Bacteria</taxon>
        <taxon>Candidatus Woykeibacteriota</taxon>
    </lineage>
</organism>
<dbReference type="InterPro" id="IPR000914">
    <property type="entry name" value="SBP_5_dom"/>
</dbReference>
<comment type="caution">
    <text evidence="6">The sequence shown here is derived from an EMBL/GenBank/DDBJ whole genome shotgun (WGS) entry which is preliminary data.</text>
</comment>
<evidence type="ECO:0000256" key="1">
    <source>
        <dbReference type="ARBA" id="ARBA00005695"/>
    </source>
</evidence>
<dbReference type="GO" id="GO:0015833">
    <property type="term" value="P:peptide transport"/>
    <property type="evidence" value="ECO:0007669"/>
    <property type="project" value="TreeGrafter"/>
</dbReference>
<evidence type="ECO:0000256" key="2">
    <source>
        <dbReference type="ARBA" id="ARBA00022448"/>
    </source>
</evidence>
<name>A0A1G1WD22_9BACT</name>